<dbReference type="EMBL" id="ACOU01000002">
    <property type="protein sequence ID" value="EKX74376.1"/>
    <property type="molecule type" value="Genomic_DNA"/>
</dbReference>
<comment type="caution">
    <text evidence="3">The sequence shown here is derived from an EMBL/GenBank/DDBJ whole genome shotgun (WGS) entry which is preliminary data.</text>
</comment>
<proteinExistence type="predicted"/>
<evidence type="ECO:0000256" key="1">
    <source>
        <dbReference type="SAM" id="MobiDB-lite"/>
    </source>
</evidence>
<protein>
    <submittedName>
        <fullName evidence="3">Uncharacterized protein</fullName>
    </submittedName>
</protein>
<evidence type="ECO:0000313" key="3">
    <source>
        <dbReference type="EMBL" id="EKX74376.1"/>
    </source>
</evidence>
<keyword evidence="4" id="KW-1185">Reference proteome</keyword>
<feature type="region of interest" description="Disordered" evidence="1">
    <location>
        <begin position="1"/>
        <end position="29"/>
    </location>
</feature>
<feature type="transmembrane region" description="Helical" evidence="2">
    <location>
        <begin position="152"/>
        <end position="170"/>
    </location>
</feature>
<organism evidence="3 4">
    <name type="scientific">Theileria equi strain WA</name>
    <dbReference type="NCBI Taxonomy" id="1537102"/>
    <lineage>
        <taxon>Eukaryota</taxon>
        <taxon>Sar</taxon>
        <taxon>Alveolata</taxon>
        <taxon>Apicomplexa</taxon>
        <taxon>Aconoidasida</taxon>
        <taxon>Piroplasmida</taxon>
        <taxon>Theileriidae</taxon>
        <taxon>Theileria</taxon>
    </lineage>
</organism>
<dbReference type="GeneID" id="15807824"/>
<gene>
    <name evidence="3" type="ORF">BEWA_044180</name>
</gene>
<evidence type="ECO:0000256" key="2">
    <source>
        <dbReference type="SAM" id="Phobius"/>
    </source>
</evidence>
<name>L1LG88_THEEQ</name>
<keyword evidence="2" id="KW-1133">Transmembrane helix</keyword>
<dbReference type="Proteomes" id="UP000031512">
    <property type="component" value="Unassembled WGS sequence"/>
</dbReference>
<accession>L1LG88</accession>
<dbReference type="KEGG" id="beq:BEWA_044180"/>
<keyword evidence="2" id="KW-0472">Membrane</keyword>
<dbReference type="VEuPathDB" id="PiroplasmaDB:BEWA_044180"/>
<dbReference type="RefSeq" id="XP_004833828.1">
    <property type="nucleotide sequence ID" value="XM_004833771.1"/>
</dbReference>
<reference evidence="3 4" key="1">
    <citation type="journal article" date="2012" name="BMC Genomics">
        <title>Comparative genomic analysis and phylogenetic position of Theileria equi.</title>
        <authorList>
            <person name="Kappmeyer L.S."/>
            <person name="Thiagarajan M."/>
            <person name="Herndon D.R."/>
            <person name="Ramsay J.D."/>
            <person name="Caler E."/>
            <person name="Djikeng A."/>
            <person name="Gillespie J.J."/>
            <person name="Lau A.O."/>
            <person name="Roalson E.H."/>
            <person name="Silva J.C."/>
            <person name="Silva M.G."/>
            <person name="Suarez C.E."/>
            <person name="Ueti M.W."/>
            <person name="Nene V.M."/>
            <person name="Mealey R.H."/>
            <person name="Knowles D.P."/>
            <person name="Brayton K.A."/>
        </authorList>
    </citation>
    <scope>NUCLEOTIDE SEQUENCE [LARGE SCALE GENOMIC DNA]</scope>
    <source>
        <strain evidence="3 4">WA</strain>
    </source>
</reference>
<sequence>MSCNDLETGEVRFSENVDGSKPQTPKRYTNKGWSTHSNFVRFSASEVGIFGHSFKAPTEFKHLSKANILEEKLLECIDDIYSENGSNKIKKSGIMNLAISTEMSYFPLKYRNQALERFYALNLSDWIVSKLSFLSIIMFVLTAILWPMSIRTFNLTGLFGFYMIIVCRRMER</sequence>
<dbReference type="STRING" id="1537102.L1LG88"/>
<dbReference type="AlphaFoldDB" id="L1LG88"/>
<feature type="transmembrane region" description="Helical" evidence="2">
    <location>
        <begin position="127"/>
        <end position="146"/>
    </location>
</feature>
<keyword evidence="2" id="KW-0812">Transmembrane</keyword>
<evidence type="ECO:0000313" key="4">
    <source>
        <dbReference type="Proteomes" id="UP000031512"/>
    </source>
</evidence>